<dbReference type="InterPro" id="IPR052022">
    <property type="entry name" value="26kDa_periplasmic_antigen"/>
</dbReference>
<dbReference type="PANTHER" id="PTHR34387">
    <property type="entry name" value="SLR1258 PROTEIN"/>
    <property type="match status" value="1"/>
</dbReference>
<evidence type="ECO:0000313" key="1">
    <source>
        <dbReference type="EMBL" id="CAH1218851.1"/>
    </source>
</evidence>
<reference evidence="1" key="1">
    <citation type="submission" date="2022-01" db="EMBL/GenBank/DDBJ databases">
        <authorList>
            <person name="Criscuolo A."/>
        </authorList>
    </citation>
    <scope>NUCLEOTIDE SEQUENCE</scope>
    <source>
        <strain evidence="1">CIP111892</strain>
    </source>
</reference>
<dbReference type="PANTHER" id="PTHR34387:SF2">
    <property type="entry name" value="SLR1258 PROTEIN"/>
    <property type="match status" value="1"/>
</dbReference>
<dbReference type="EMBL" id="CAKMMG010000009">
    <property type="protein sequence ID" value="CAH1218851.1"/>
    <property type="molecule type" value="Genomic_DNA"/>
</dbReference>
<dbReference type="RefSeq" id="WP_236336474.1">
    <property type="nucleotide sequence ID" value="NZ_CAKMMG010000009.1"/>
</dbReference>
<dbReference type="Pfam" id="PF04402">
    <property type="entry name" value="SIMPL"/>
    <property type="match status" value="1"/>
</dbReference>
<dbReference type="Gene3D" id="3.30.70.2970">
    <property type="entry name" value="Protein of unknown function (DUF541), domain 2"/>
    <property type="match status" value="1"/>
</dbReference>
<keyword evidence="2" id="KW-1185">Reference proteome</keyword>
<gene>
    <name evidence="1" type="ORF">PAECIP111892_04616</name>
</gene>
<organism evidence="1 2">
    <name type="scientific">Paenibacillus auburnensis</name>
    <dbReference type="NCBI Taxonomy" id="2905649"/>
    <lineage>
        <taxon>Bacteria</taxon>
        <taxon>Bacillati</taxon>
        <taxon>Bacillota</taxon>
        <taxon>Bacilli</taxon>
        <taxon>Bacillales</taxon>
        <taxon>Paenibacillaceae</taxon>
        <taxon>Paenibacillus</taxon>
    </lineage>
</organism>
<protein>
    <submittedName>
        <fullName evidence="1">26 kDa periplasmic immunogenic protein</fullName>
    </submittedName>
</protein>
<name>A0ABN8GUS6_9BACL</name>
<dbReference type="InterPro" id="IPR007497">
    <property type="entry name" value="SIMPL/DUF541"/>
</dbReference>
<accession>A0ABN8GUS6</accession>
<proteinExistence type="predicted"/>
<evidence type="ECO:0000313" key="2">
    <source>
        <dbReference type="Proteomes" id="UP000838324"/>
    </source>
</evidence>
<dbReference type="Proteomes" id="UP000838324">
    <property type="component" value="Unassembled WGS sequence"/>
</dbReference>
<sequence length="252" mass="26235">MKKWGKSFGAVLLAGSLIVGGMGLSGVFKGPEKAYAAEDIQRNIVSVTGKGELAIKPDIVYLSIGVTSSAATAQDAQKANGTKITKLTSLLKTTWGISDKDIQSTQFSVQPNYTYSEKDGQQVKGYIAQHTLQVAYRDLAKVGALLDAASTAGANNIGNAQFAIEDPSAFEAQVIEKAMANADAKAAAIAKAAKRSLGSVVTVIQNDDGNNPVIYMENAAMSKAAADTAGGTSVEPGEVKVSTQLNVVYELK</sequence>
<dbReference type="Gene3D" id="3.30.110.170">
    <property type="entry name" value="Protein of unknown function (DUF541), domain 1"/>
    <property type="match status" value="1"/>
</dbReference>
<comment type="caution">
    <text evidence="1">The sequence shown here is derived from an EMBL/GenBank/DDBJ whole genome shotgun (WGS) entry which is preliminary data.</text>
</comment>